<accession>A0ABT0J0G4</accession>
<evidence type="ECO:0000256" key="1">
    <source>
        <dbReference type="SAM" id="MobiDB-lite"/>
    </source>
</evidence>
<organism evidence="3 4">
    <name type="scientific">Isoptericola peretonis</name>
    <dbReference type="NCBI Taxonomy" id="2918523"/>
    <lineage>
        <taxon>Bacteria</taxon>
        <taxon>Bacillati</taxon>
        <taxon>Actinomycetota</taxon>
        <taxon>Actinomycetes</taxon>
        <taxon>Micrococcales</taxon>
        <taxon>Promicromonosporaceae</taxon>
        <taxon>Isoptericola</taxon>
    </lineage>
</organism>
<gene>
    <name evidence="3" type="ORF">M1843_04335</name>
</gene>
<feature type="domain" description="D-alanyl-D-alanine carboxypeptidase-like core" evidence="2">
    <location>
        <begin position="293"/>
        <end position="403"/>
    </location>
</feature>
<evidence type="ECO:0000259" key="2">
    <source>
        <dbReference type="Pfam" id="PF02557"/>
    </source>
</evidence>
<dbReference type="InterPro" id="IPR009045">
    <property type="entry name" value="Zn_M74/Hedgehog-like"/>
</dbReference>
<dbReference type="Pfam" id="PF02557">
    <property type="entry name" value="VanY"/>
    <property type="match status" value="1"/>
</dbReference>
<dbReference type="InterPro" id="IPR003709">
    <property type="entry name" value="VanY-like_core_dom"/>
</dbReference>
<dbReference type="CDD" id="cd14814">
    <property type="entry name" value="Peptidase_M15"/>
    <property type="match status" value="1"/>
</dbReference>
<evidence type="ECO:0000313" key="4">
    <source>
        <dbReference type="Proteomes" id="UP001651050"/>
    </source>
</evidence>
<keyword evidence="4" id="KW-1185">Reference proteome</keyword>
<dbReference type="InterPro" id="IPR052179">
    <property type="entry name" value="DD-CPase-like"/>
</dbReference>
<feature type="compositionally biased region" description="Basic and acidic residues" evidence="1">
    <location>
        <begin position="16"/>
        <end position="40"/>
    </location>
</feature>
<dbReference type="Gene3D" id="3.30.1380.10">
    <property type="match status" value="1"/>
</dbReference>
<dbReference type="SUPFAM" id="SSF55166">
    <property type="entry name" value="Hedgehog/DD-peptidase"/>
    <property type="match status" value="1"/>
</dbReference>
<dbReference type="RefSeq" id="WP_416342817.1">
    <property type="nucleotide sequence ID" value="NZ_JALQCY010000001.1"/>
</dbReference>
<sequence>MTEHASAPLPRRRDIHRPDHTRSDHTRSDRARSDRTEEPRSRRRAVRAGVPVAITVMALTTGVVTGMSPASGETRAQAASSAPEASSVERIGAGAFGAGSAAVTPATAIERPALDPASFATAGAVGTDEAGKASDRAEAAVAADVSGDEALSAAQSALTRADHVATESRAVPRDQRRSVAKSAAHLREVLADGTGTAAASRAGERADLQVRAEEATDVAAATEELTELLETTEADAVAIEPAPATPTEIVDTQAAQARKAAAALKKYADDTEGYENGRLASGDLHELSFAPGESLRRDAAEQLERMDAAYAARFGTHLEVRDSYRSYASQVSVKASRGYLAAVPGYSDHGWGIAVDLNGGVEEYSSAQHRWLVENAGDFGWRNPAWAQADGRKPEAWHWEYKPL</sequence>
<protein>
    <submittedName>
        <fullName evidence="3">M15 family metallopeptidase</fullName>
    </submittedName>
</protein>
<evidence type="ECO:0000313" key="3">
    <source>
        <dbReference type="EMBL" id="MCK9792975.1"/>
    </source>
</evidence>
<dbReference type="Proteomes" id="UP001651050">
    <property type="component" value="Unassembled WGS sequence"/>
</dbReference>
<dbReference type="PANTHER" id="PTHR34385">
    <property type="entry name" value="D-ALANYL-D-ALANINE CARBOXYPEPTIDASE"/>
    <property type="match status" value="1"/>
</dbReference>
<name>A0ABT0J0G4_9MICO</name>
<reference evidence="3 4" key="1">
    <citation type="submission" date="2022-02" db="EMBL/GenBank/DDBJ databases">
        <title>The car tank lid bacteriome: a reservoir of bacteria with potential in bioremediation of fuel.</title>
        <authorList>
            <person name="Vidal-Verdu A."/>
            <person name="Gomez-Martinez D."/>
            <person name="Latorre-Perez A."/>
            <person name="Pereto J."/>
            <person name="Porcar M."/>
        </authorList>
    </citation>
    <scope>NUCLEOTIDE SEQUENCE [LARGE SCALE GENOMIC DNA]</scope>
    <source>
        <strain evidence="3 4">4D.3</strain>
    </source>
</reference>
<comment type="caution">
    <text evidence="3">The sequence shown here is derived from an EMBL/GenBank/DDBJ whole genome shotgun (WGS) entry which is preliminary data.</text>
</comment>
<feature type="region of interest" description="Disordered" evidence="1">
    <location>
        <begin position="1"/>
        <end position="46"/>
    </location>
</feature>
<dbReference type="PANTHER" id="PTHR34385:SF1">
    <property type="entry name" value="PEPTIDOGLYCAN L-ALANYL-D-GLUTAMATE ENDOPEPTIDASE CWLK"/>
    <property type="match status" value="1"/>
</dbReference>
<proteinExistence type="predicted"/>
<dbReference type="EMBL" id="JALQCY010000001">
    <property type="protein sequence ID" value="MCK9792975.1"/>
    <property type="molecule type" value="Genomic_DNA"/>
</dbReference>